<protein>
    <submittedName>
        <fullName evidence="2">Uncharacterized protein</fullName>
    </submittedName>
</protein>
<reference evidence="2" key="1">
    <citation type="submission" date="2021-12" db="EMBL/GenBank/DDBJ databases">
        <authorList>
            <person name="King R."/>
        </authorList>
    </citation>
    <scope>NUCLEOTIDE SEQUENCE</scope>
</reference>
<organism evidence="2 3">
    <name type="scientific">Diatraea saccharalis</name>
    <name type="common">sugarcane borer</name>
    <dbReference type="NCBI Taxonomy" id="40085"/>
    <lineage>
        <taxon>Eukaryota</taxon>
        <taxon>Metazoa</taxon>
        <taxon>Ecdysozoa</taxon>
        <taxon>Arthropoda</taxon>
        <taxon>Hexapoda</taxon>
        <taxon>Insecta</taxon>
        <taxon>Pterygota</taxon>
        <taxon>Neoptera</taxon>
        <taxon>Endopterygota</taxon>
        <taxon>Lepidoptera</taxon>
        <taxon>Glossata</taxon>
        <taxon>Ditrysia</taxon>
        <taxon>Pyraloidea</taxon>
        <taxon>Crambidae</taxon>
        <taxon>Crambinae</taxon>
        <taxon>Diatraea</taxon>
    </lineage>
</organism>
<feature type="region of interest" description="Disordered" evidence="1">
    <location>
        <begin position="97"/>
        <end position="118"/>
    </location>
</feature>
<reference evidence="2" key="2">
    <citation type="submission" date="2022-10" db="EMBL/GenBank/DDBJ databases">
        <authorList>
            <consortium name="ENA_rothamsted_submissions"/>
            <consortium name="culmorum"/>
            <person name="King R."/>
        </authorList>
    </citation>
    <scope>NUCLEOTIDE SEQUENCE</scope>
</reference>
<sequence length="153" mass="17294">MHFLKKNLEFGVDAHFWQFAFETYIDILKKKLSEFDLDLDSDVCCVTTDDTRVMVKVGSLINSYQQLSYAHGIQLAVVDMIYKQNYAEILNEKSAIESESVDEVGSENSEKNLPDEELEDDAAGNFEISISPTNQVSLAPEYAVAIKRNWKSG</sequence>
<dbReference type="Proteomes" id="UP001153714">
    <property type="component" value="Chromosome 1"/>
</dbReference>
<evidence type="ECO:0000313" key="2">
    <source>
        <dbReference type="EMBL" id="CAG9782300.1"/>
    </source>
</evidence>
<dbReference type="OrthoDB" id="8124016at2759"/>
<evidence type="ECO:0000256" key="1">
    <source>
        <dbReference type="SAM" id="MobiDB-lite"/>
    </source>
</evidence>
<name>A0A9N9MZU4_9NEOP</name>
<keyword evidence="3" id="KW-1185">Reference proteome</keyword>
<accession>A0A9N9MZU4</accession>
<dbReference type="AlphaFoldDB" id="A0A9N9MZU4"/>
<proteinExistence type="predicted"/>
<evidence type="ECO:0000313" key="3">
    <source>
        <dbReference type="Proteomes" id="UP001153714"/>
    </source>
</evidence>
<gene>
    <name evidence="2" type="ORF">DIATSA_LOCUS572</name>
</gene>
<dbReference type="EMBL" id="OU893332">
    <property type="protein sequence ID" value="CAG9782300.1"/>
    <property type="molecule type" value="Genomic_DNA"/>
</dbReference>